<evidence type="ECO:0000313" key="2">
    <source>
        <dbReference type="Proteomes" id="UP000010297"/>
    </source>
</evidence>
<dbReference type="Pfam" id="PF08798">
    <property type="entry name" value="CRISPR_assoc"/>
    <property type="match status" value="1"/>
</dbReference>
<dbReference type="RefSeq" id="WP_002438038.1">
    <property type="nucleotide sequence ID" value="NZ_BAFF01000018.1"/>
</dbReference>
<name>H5V6L7_ATLHE</name>
<dbReference type="SUPFAM" id="SSF117987">
    <property type="entry name" value="CRISPR-associated protein"/>
    <property type="match status" value="2"/>
</dbReference>
<sequence>MYLSKVIIQNAWCRDVYQFHQAIWQLFPSQPAQKRAFLFRIEAKHPGRGADVLLQSMEAPASSAAAQVLACKPLAFHLKEGDQLRFRLRANPIKTIKDEQQRLNGRGEIKRCRVPLLKEQEQHQWLIRKLSLAARLEHIESTSELPLFFSKNGTGGKIQPMNFEGILTVTSVPALLSLLNNGVGPAKAMGCGLLSLARP</sequence>
<reference evidence="1 2" key="1">
    <citation type="submission" date="2012-02" db="EMBL/GenBank/DDBJ databases">
        <title>Whole genome shotgun sequence of Escherichia hermannii NBRC 105704.</title>
        <authorList>
            <person name="Yoshida I."/>
            <person name="Hosoyama A."/>
            <person name="Tsuchikane K."/>
            <person name="Katsumata H."/>
            <person name="Yamazaki S."/>
            <person name="Fujita N."/>
        </authorList>
    </citation>
    <scope>NUCLEOTIDE SEQUENCE [LARGE SCALE GENOMIC DNA]</scope>
    <source>
        <strain evidence="1 2">NBRC 105704</strain>
    </source>
</reference>
<comment type="caution">
    <text evidence="1">The sequence shown here is derived from an EMBL/GenBank/DDBJ whole genome shotgun (WGS) entry which is preliminary data.</text>
</comment>
<evidence type="ECO:0000313" key="1">
    <source>
        <dbReference type="EMBL" id="GAB53625.1"/>
    </source>
</evidence>
<dbReference type="NCBIfam" id="TIGR01907">
    <property type="entry name" value="casE_Cse3"/>
    <property type="match status" value="1"/>
</dbReference>
<dbReference type="Gene3D" id="3.30.70.1210">
    <property type="entry name" value="Crispr-associated protein, domain 2"/>
    <property type="match status" value="1"/>
</dbReference>
<protein>
    <recommendedName>
        <fullName evidence="3">CRISPR-associated protein</fullName>
    </recommendedName>
</protein>
<accession>H5V6L7</accession>
<organism evidence="1 2">
    <name type="scientific">Atlantibacter hermannii NBRC 105704</name>
    <dbReference type="NCBI Taxonomy" id="1115512"/>
    <lineage>
        <taxon>Bacteria</taxon>
        <taxon>Pseudomonadati</taxon>
        <taxon>Pseudomonadota</taxon>
        <taxon>Gammaproteobacteria</taxon>
        <taxon>Enterobacterales</taxon>
        <taxon>Enterobacteriaceae</taxon>
        <taxon>Atlantibacter</taxon>
    </lineage>
</organism>
<dbReference type="AlphaFoldDB" id="H5V6L7"/>
<dbReference type="SMART" id="SM01101">
    <property type="entry name" value="CRISPR_assoc"/>
    <property type="match status" value="1"/>
</dbReference>
<gene>
    <name evidence="1" type="primary">ygcH</name>
    <name evidence="1" type="ORF">EH105704_18_00030</name>
</gene>
<evidence type="ECO:0008006" key="3">
    <source>
        <dbReference type="Google" id="ProtNLM"/>
    </source>
</evidence>
<dbReference type="GeneID" id="92827482"/>
<dbReference type="eggNOG" id="ENOG5032RWI">
    <property type="taxonomic scope" value="Bacteria"/>
</dbReference>
<dbReference type="CDD" id="cd09727">
    <property type="entry name" value="Cas6_I-E"/>
    <property type="match status" value="1"/>
</dbReference>
<keyword evidence="2" id="KW-1185">Reference proteome</keyword>
<dbReference type="Proteomes" id="UP000010297">
    <property type="component" value="Unassembled WGS sequence"/>
</dbReference>
<proteinExistence type="predicted"/>
<dbReference type="Gene3D" id="3.30.70.1200">
    <property type="entry name" value="Crispr-associated protein, domain 1"/>
    <property type="match status" value="1"/>
</dbReference>
<dbReference type="EMBL" id="BAFF01000018">
    <property type="protein sequence ID" value="GAB53625.1"/>
    <property type="molecule type" value="Genomic_DNA"/>
</dbReference>
<dbReference type="InterPro" id="IPR010179">
    <property type="entry name" value="CRISPR-assoc_prot_Cse3"/>
</dbReference>